<proteinExistence type="inferred from homology"/>
<dbReference type="PANTHER" id="PTHR43742">
    <property type="entry name" value="TRIMETHYLAMINE-N-OXIDE REDUCTASE"/>
    <property type="match status" value="1"/>
</dbReference>
<protein>
    <submittedName>
        <fullName evidence="7">Molybdopterin-dependent oxidoreductase</fullName>
    </submittedName>
</protein>
<dbReference type="KEGG" id="egd:GS424_016905"/>
<gene>
    <name evidence="7" type="ORF">GS424_016905</name>
</gene>
<evidence type="ECO:0000313" key="8">
    <source>
        <dbReference type="Proteomes" id="UP000478463"/>
    </source>
</evidence>
<reference evidence="7 8" key="1">
    <citation type="submission" date="2020-10" db="EMBL/GenBank/DDBJ databases">
        <title>Eggerthella sp. nov., isolated from human feces.</title>
        <authorList>
            <person name="Yajun G."/>
        </authorList>
    </citation>
    <scope>NUCLEOTIDE SEQUENCE [LARGE SCALE GENOMIC DNA]</scope>
    <source>
        <strain evidence="7 8">HF-1101</strain>
    </source>
</reference>
<dbReference type="Gene3D" id="3.40.50.12440">
    <property type="match status" value="2"/>
</dbReference>
<keyword evidence="4" id="KW-0560">Oxidoreductase</keyword>
<dbReference type="GO" id="GO:0016491">
    <property type="term" value="F:oxidoreductase activity"/>
    <property type="evidence" value="ECO:0007669"/>
    <property type="project" value="UniProtKB-KW"/>
</dbReference>
<sequence length="813" mass="89472">MEKKQDFSPIEYVKDGRLTRRTFVKGAGWITVTSALGLGIAGCAPASEPQADKGAAASADPNEGVTYAHACCNLNCTSHCHLKAHIKDGTIVTVTPGDTPGREDYANACLRGMALSQKTQDENARVMYPMKRTGERGSGEFERISWDQAMDEIAQKLNETKEKHGEQAAGFYSFTGNSGNLSMSAPTRFAGTFGGTVFDIEGIMGDQGASMGMILAYGVKRGSHDTRDYLNSNMIVLWGRNVADTHTSEFRYLVEAHEKGAKIVVVDPRLCSSATIADQWIPLKPQTDPALALGMMNVIIGNDLHDKEWLASYSVAPFLVKESDGAYAMDGEDWLVWDTASNSAKKYNEEGVAPALSGTFDVNGEAVRTAFDHLVDEVSAYTLPVTAEITGLSEDVIETFALEYANAKPAGIRMGQGMQRVWNSFAPFRTVAVLAAVTGYVGVEGGGASHMGGITAAQPHPEIEKPALGNPDWSSTGDKKAAMVRTSTMYDQIMTKDPYPLDFLWFANSNFVNMSPDANKIINEVLPNVSTIVTVDPYWTWTAKQSDYVLPACNYWEKWDIEDRTPWVIISKPAITPMGESKSDAEIMSLLAKKVGLEELWNKSDEEWVRGFINYDHPAWEGFDFDKVAEEGIFARADGIFEPLIFRPDNTFPTPSKRFQLYNEELVAFGQEVPTYEPMLEDPSGDLGQKYPLVYLQFHDRLNVHSQHILIPELSVVQSEPLLEMNPVDAEARGVKHGDVVSIKNDRGSCKMKAFLTEGIRPGAVATASGWTPEQFIEGNYQMLTHFTINPTEEFIGQTSTAFYDVLVEVEKA</sequence>
<dbReference type="InterPro" id="IPR050612">
    <property type="entry name" value="Prok_Mopterin_Oxidored"/>
</dbReference>
<dbReference type="InterPro" id="IPR006311">
    <property type="entry name" value="TAT_signal"/>
</dbReference>
<evidence type="ECO:0000256" key="1">
    <source>
        <dbReference type="ARBA" id="ARBA00010312"/>
    </source>
</evidence>
<evidence type="ECO:0000256" key="5">
    <source>
        <dbReference type="ARBA" id="ARBA00023004"/>
    </source>
</evidence>
<dbReference type="Pfam" id="PF00384">
    <property type="entry name" value="Molybdopterin"/>
    <property type="match status" value="1"/>
</dbReference>
<name>A0A6L7IN05_9ACTN</name>
<dbReference type="SUPFAM" id="SSF53706">
    <property type="entry name" value="Formate dehydrogenase/DMSO reductase, domains 1-3"/>
    <property type="match status" value="1"/>
</dbReference>
<keyword evidence="5" id="KW-0408">Iron</keyword>
<dbReference type="SMART" id="SM00926">
    <property type="entry name" value="Molybdop_Fe4S4"/>
    <property type="match status" value="1"/>
</dbReference>
<dbReference type="EMBL" id="CP063310">
    <property type="protein sequence ID" value="QOS68143.1"/>
    <property type="molecule type" value="Genomic_DNA"/>
</dbReference>
<comment type="similarity">
    <text evidence="1">Belongs to the prokaryotic molybdopterin-containing oxidoreductase family.</text>
</comment>
<evidence type="ECO:0000256" key="6">
    <source>
        <dbReference type="ARBA" id="ARBA00023014"/>
    </source>
</evidence>
<dbReference type="Gene3D" id="2.40.40.20">
    <property type="match status" value="1"/>
</dbReference>
<evidence type="ECO:0000256" key="4">
    <source>
        <dbReference type="ARBA" id="ARBA00023002"/>
    </source>
</evidence>
<dbReference type="PANTHER" id="PTHR43742:SF6">
    <property type="entry name" value="OXIDOREDUCTASE YYAE-RELATED"/>
    <property type="match status" value="1"/>
</dbReference>
<dbReference type="GO" id="GO:0051536">
    <property type="term" value="F:iron-sulfur cluster binding"/>
    <property type="evidence" value="ECO:0007669"/>
    <property type="project" value="UniProtKB-KW"/>
</dbReference>
<accession>A0A6L7IN05</accession>
<dbReference type="Gene3D" id="3.40.50.740">
    <property type="match status" value="1"/>
</dbReference>
<dbReference type="InterPro" id="IPR006963">
    <property type="entry name" value="Mopterin_OxRdtase_4Fe-4S_dom"/>
</dbReference>
<dbReference type="Pfam" id="PF04879">
    <property type="entry name" value="Molybdop_Fe4S4"/>
    <property type="match status" value="1"/>
</dbReference>
<dbReference type="Pfam" id="PF01568">
    <property type="entry name" value="Molydop_binding"/>
    <property type="match status" value="1"/>
</dbReference>
<dbReference type="InterPro" id="IPR009010">
    <property type="entry name" value="Asp_de-COase-like_dom_sf"/>
</dbReference>
<keyword evidence="6" id="KW-0411">Iron-sulfur</keyword>
<keyword evidence="2" id="KW-0479">Metal-binding</keyword>
<dbReference type="AlphaFoldDB" id="A0A6L7IN05"/>
<dbReference type="Gene3D" id="3.40.228.10">
    <property type="entry name" value="Dimethylsulfoxide Reductase, domain 2"/>
    <property type="match status" value="1"/>
</dbReference>
<dbReference type="Gene3D" id="3.30.2070.10">
    <property type="entry name" value="Formate dehydrogenase/DMSO reductase"/>
    <property type="match status" value="1"/>
</dbReference>
<dbReference type="RefSeq" id="WP_160940969.1">
    <property type="nucleotide sequence ID" value="NZ_CP063310.1"/>
</dbReference>
<dbReference type="PROSITE" id="PS51318">
    <property type="entry name" value="TAT"/>
    <property type="match status" value="1"/>
</dbReference>
<dbReference type="GO" id="GO:0043546">
    <property type="term" value="F:molybdopterin cofactor binding"/>
    <property type="evidence" value="ECO:0007669"/>
    <property type="project" value="InterPro"/>
</dbReference>
<dbReference type="InterPro" id="IPR006657">
    <property type="entry name" value="MoPterin_dinucl-bd_dom"/>
</dbReference>
<dbReference type="Proteomes" id="UP000478463">
    <property type="component" value="Chromosome"/>
</dbReference>
<evidence type="ECO:0000256" key="3">
    <source>
        <dbReference type="ARBA" id="ARBA00022729"/>
    </source>
</evidence>
<dbReference type="InterPro" id="IPR006656">
    <property type="entry name" value="Mopterin_OxRdtase"/>
</dbReference>
<evidence type="ECO:0000256" key="2">
    <source>
        <dbReference type="ARBA" id="ARBA00022723"/>
    </source>
</evidence>
<evidence type="ECO:0000313" key="7">
    <source>
        <dbReference type="EMBL" id="QOS68143.1"/>
    </source>
</evidence>
<organism evidence="7 8">
    <name type="scientific">Eggerthella guodeyinii</name>
    <dbReference type="NCBI Taxonomy" id="2690837"/>
    <lineage>
        <taxon>Bacteria</taxon>
        <taxon>Bacillati</taxon>
        <taxon>Actinomycetota</taxon>
        <taxon>Coriobacteriia</taxon>
        <taxon>Eggerthellales</taxon>
        <taxon>Eggerthellaceae</taxon>
        <taxon>Eggerthella</taxon>
    </lineage>
</organism>
<dbReference type="GO" id="GO:0046872">
    <property type="term" value="F:metal ion binding"/>
    <property type="evidence" value="ECO:0007669"/>
    <property type="project" value="UniProtKB-KW"/>
</dbReference>
<keyword evidence="3" id="KW-0732">Signal</keyword>
<dbReference type="SUPFAM" id="SSF50692">
    <property type="entry name" value="ADC-like"/>
    <property type="match status" value="1"/>
</dbReference>